<dbReference type="EMBL" id="CP102774">
    <property type="protein sequence ID" value="UZF88985.1"/>
    <property type="molecule type" value="Genomic_DNA"/>
</dbReference>
<organism evidence="3">
    <name type="scientific">Bosea sp. NBC_00436</name>
    <dbReference type="NCBI Taxonomy" id="2969620"/>
    <lineage>
        <taxon>Bacteria</taxon>
        <taxon>Pseudomonadati</taxon>
        <taxon>Pseudomonadota</taxon>
        <taxon>Alphaproteobacteria</taxon>
        <taxon>Hyphomicrobiales</taxon>
        <taxon>Boseaceae</taxon>
        <taxon>Bosea</taxon>
    </lineage>
</organism>
<protein>
    <submittedName>
        <fullName evidence="3">AAA family ATPase</fullName>
    </submittedName>
</protein>
<comment type="similarity">
    <text evidence="1">Belongs to the AAA ATPase family.</text>
</comment>
<dbReference type="GO" id="GO:0004222">
    <property type="term" value="F:metalloendopeptidase activity"/>
    <property type="evidence" value="ECO:0007669"/>
    <property type="project" value="InterPro"/>
</dbReference>
<dbReference type="InterPro" id="IPR000642">
    <property type="entry name" value="Peptidase_M41"/>
</dbReference>
<dbReference type="Gene3D" id="1.10.8.60">
    <property type="match status" value="1"/>
</dbReference>
<dbReference type="InterPro" id="IPR027417">
    <property type="entry name" value="P-loop_NTPase"/>
</dbReference>
<dbReference type="AlphaFoldDB" id="A0A9E8A7H8"/>
<evidence type="ECO:0000259" key="2">
    <source>
        <dbReference type="SMART" id="SM00382"/>
    </source>
</evidence>
<dbReference type="InterPro" id="IPR003960">
    <property type="entry name" value="ATPase_AAA_CS"/>
</dbReference>
<dbReference type="CDD" id="cd19481">
    <property type="entry name" value="RecA-like_protease"/>
    <property type="match status" value="1"/>
</dbReference>
<dbReference type="GO" id="GO:0030163">
    <property type="term" value="P:protein catabolic process"/>
    <property type="evidence" value="ECO:0007669"/>
    <property type="project" value="TreeGrafter"/>
</dbReference>
<accession>A0A9E8A7H8</accession>
<evidence type="ECO:0000256" key="1">
    <source>
        <dbReference type="RuleBase" id="RU003651"/>
    </source>
</evidence>
<dbReference type="SMART" id="SM00382">
    <property type="entry name" value="AAA"/>
    <property type="match status" value="1"/>
</dbReference>
<proteinExistence type="inferred from homology"/>
<gene>
    <name evidence="3" type="ORF">NWE54_09460</name>
</gene>
<dbReference type="Pfam" id="PF01434">
    <property type="entry name" value="Peptidase_M41"/>
    <property type="match status" value="1"/>
</dbReference>
<dbReference type="GO" id="GO:0005524">
    <property type="term" value="F:ATP binding"/>
    <property type="evidence" value="ECO:0007669"/>
    <property type="project" value="UniProtKB-KW"/>
</dbReference>
<dbReference type="InterPro" id="IPR003593">
    <property type="entry name" value="AAA+_ATPase"/>
</dbReference>
<reference evidence="3" key="1">
    <citation type="submission" date="2022-08" db="EMBL/GenBank/DDBJ databases">
        <title>Complete Genome Sequences of 2 Bosea sp. soil isolates.</title>
        <authorList>
            <person name="Alvarez Arevalo M."/>
            <person name="Sterndorff E.B."/>
            <person name="Faurdal D."/>
            <person name="Joergensen T.S."/>
            <person name="Weber T."/>
        </authorList>
    </citation>
    <scope>NUCLEOTIDE SEQUENCE</scope>
    <source>
        <strain evidence="3">NBC_00436</strain>
    </source>
</reference>
<dbReference type="Gene3D" id="3.40.50.300">
    <property type="entry name" value="P-loop containing nucleotide triphosphate hydrolases"/>
    <property type="match status" value="1"/>
</dbReference>
<dbReference type="InterPro" id="IPR037219">
    <property type="entry name" value="Peptidase_M41-like"/>
</dbReference>
<name>A0A9E8A7H8_9HYPH</name>
<dbReference type="PANTHER" id="PTHR23076">
    <property type="entry name" value="METALLOPROTEASE M41 FTSH"/>
    <property type="match status" value="1"/>
</dbReference>
<dbReference type="GO" id="GO:0006508">
    <property type="term" value="P:proteolysis"/>
    <property type="evidence" value="ECO:0007669"/>
    <property type="project" value="InterPro"/>
</dbReference>
<dbReference type="GO" id="GO:0016887">
    <property type="term" value="F:ATP hydrolysis activity"/>
    <property type="evidence" value="ECO:0007669"/>
    <property type="project" value="InterPro"/>
</dbReference>
<keyword evidence="1" id="KW-0067">ATP-binding</keyword>
<dbReference type="GO" id="GO:0005886">
    <property type="term" value="C:plasma membrane"/>
    <property type="evidence" value="ECO:0007669"/>
    <property type="project" value="TreeGrafter"/>
</dbReference>
<sequence length="667" mass="72416">MSPRFESRGAASSRDASMILAKALMTRALRHGGVYHVLLRQPGIVGFIVPEVDAELFAAAAQSMLKRHRVPFYSADFDVVHWTGERPKPGFRSPDEVVKALLPKTERIFGIASRESDIPNTFRLVADAVIEIEPVDLRVLRGVFRIVLGRAPADHDLVPAVGAPLHALGAAIKRGRTPEAALRRLRGLAAAVAQPAPQTLQSGPSLSDLHGYGEAAEWGRALAIDLADYQSGRITWVDVDRGVVLSGPPGVGKTIYARALARTCNVLIFVHSLARWQAKGYLNDLLKAMRAAFDEAKKNAPCILFLDELDSFGDRENVNDRNEQYTREVINGFLECLDGVEGREGVVVVGATNWPGKIDAAILRPGRLDRHIRIPLPDASARVGILRHHFGDALPETALPDIAERLEGATGAAIEQLARDARRTARRARRALLVEDVLASLPERVRLSDDMHRRACFHEAGHAVVGYLLREASGSRPTEAKALREVGADGSGGHTSFDHELGSERTRDRYLAQITVMLAGIAAEQVAFGEHGAGGGGEERSDLHVATMLAASMELSYGLGQGLAFLSGRRDESLMAWLRSDTQVRQCVEAGLKACLQRARGILEEHRGALDAIVDLLARRGRVVFGEIAEAVESHIVEAERSNCRIDGNASLASRSKCLVSRSEVPK</sequence>
<evidence type="ECO:0000313" key="3">
    <source>
        <dbReference type="EMBL" id="UZF88985.1"/>
    </source>
</evidence>
<dbReference type="InterPro" id="IPR003959">
    <property type="entry name" value="ATPase_AAA_core"/>
</dbReference>
<dbReference type="PANTHER" id="PTHR23076:SF97">
    <property type="entry name" value="ATP-DEPENDENT ZINC METALLOPROTEASE YME1L1"/>
    <property type="match status" value="1"/>
</dbReference>
<dbReference type="SUPFAM" id="SSF52540">
    <property type="entry name" value="P-loop containing nucleoside triphosphate hydrolases"/>
    <property type="match status" value="1"/>
</dbReference>
<dbReference type="GO" id="GO:0004176">
    <property type="term" value="F:ATP-dependent peptidase activity"/>
    <property type="evidence" value="ECO:0007669"/>
    <property type="project" value="InterPro"/>
</dbReference>
<feature type="domain" description="AAA+ ATPase" evidence="2">
    <location>
        <begin position="239"/>
        <end position="378"/>
    </location>
</feature>
<dbReference type="Gene3D" id="1.20.58.760">
    <property type="entry name" value="Peptidase M41"/>
    <property type="match status" value="1"/>
</dbReference>
<keyword evidence="1" id="KW-0547">Nucleotide-binding</keyword>
<dbReference type="SUPFAM" id="SSF140990">
    <property type="entry name" value="FtsH protease domain-like"/>
    <property type="match status" value="1"/>
</dbReference>
<dbReference type="Pfam" id="PF00004">
    <property type="entry name" value="AAA"/>
    <property type="match status" value="1"/>
</dbReference>
<dbReference type="PROSITE" id="PS00674">
    <property type="entry name" value="AAA"/>
    <property type="match status" value="1"/>
</dbReference>